<accession>A0ABY9SZP4</accession>
<name>A0ABY9SZP4_BREBE</name>
<organism evidence="2 3">
    <name type="scientific">Brevibacillus brevis</name>
    <name type="common">Bacillus brevis</name>
    <dbReference type="NCBI Taxonomy" id="1393"/>
    <lineage>
        <taxon>Bacteria</taxon>
        <taxon>Bacillati</taxon>
        <taxon>Bacillota</taxon>
        <taxon>Bacilli</taxon>
        <taxon>Bacillales</taxon>
        <taxon>Paenibacillaceae</taxon>
        <taxon>Brevibacillus</taxon>
    </lineage>
</organism>
<feature type="chain" id="PRO_5047392039" description="Lipoprotein" evidence="1">
    <location>
        <begin position="30"/>
        <end position="161"/>
    </location>
</feature>
<evidence type="ECO:0000313" key="2">
    <source>
        <dbReference type="EMBL" id="WNC13203.1"/>
    </source>
</evidence>
<sequence>MKHKGLFISICMAVALSLTGCGLWQSNQAGTRSLPEPPKPVISWNGKTAVTIPTSSCWSYENQGVCIDMAAPPEVVGEKKPKPLSVNPGAILTVTYELAPKDESLRITQWLGTQQIEQPIENGNQWKAPDSPGWYLFDIRGEWAQGDAGHAFVIEVRDQRL</sequence>
<evidence type="ECO:0000313" key="3">
    <source>
        <dbReference type="Proteomes" id="UP001256827"/>
    </source>
</evidence>
<dbReference type="PROSITE" id="PS51257">
    <property type="entry name" value="PROKAR_LIPOPROTEIN"/>
    <property type="match status" value="1"/>
</dbReference>
<keyword evidence="3" id="KW-1185">Reference proteome</keyword>
<reference evidence="2 3" key="1">
    <citation type="submission" date="2023-09" db="EMBL/GenBank/DDBJ databases">
        <title>Complete Genome and Methylome dissection of Bacillus brevis NEB573 original source of BbsI restriction endonuclease.</title>
        <authorList>
            <person name="Fomenkov A."/>
            <person name="Roberts R.D."/>
        </authorList>
    </citation>
    <scope>NUCLEOTIDE SEQUENCE [LARGE SCALE GENOMIC DNA]</scope>
    <source>
        <strain evidence="2 3">NEB573</strain>
    </source>
</reference>
<proteinExistence type="predicted"/>
<dbReference type="EMBL" id="CP134050">
    <property type="protein sequence ID" value="WNC13203.1"/>
    <property type="molecule type" value="Genomic_DNA"/>
</dbReference>
<evidence type="ECO:0008006" key="4">
    <source>
        <dbReference type="Google" id="ProtNLM"/>
    </source>
</evidence>
<protein>
    <recommendedName>
        <fullName evidence="4">Lipoprotein</fullName>
    </recommendedName>
</protein>
<dbReference type="Proteomes" id="UP001256827">
    <property type="component" value="Chromosome"/>
</dbReference>
<dbReference type="RefSeq" id="WP_310764692.1">
    <property type="nucleotide sequence ID" value="NZ_CP134050.1"/>
</dbReference>
<keyword evidence="1" id="KW-0732">Signal</keyword>
<gene>
    <name evidence="2" type="ORF">RGB73_21140</name>
</gene>
<evidence type="ECO:0000256" key="1">
    <source>
        <dbReference type="SAM" id="SignalP"/>
    </source>
</evidence>
<feature type="signal peptide" evidence="1">
    <location>
        <begin position="1"/>
        <end position="29"/>
    </location>
</feature>